<dbReference type="EMBL" id="QLTK01000027">
    <property type="protein sequence ID" value="RAS21704.1"/>
    <property type="molecule type" value="Genomic_DNA"/>
</dbReference>
<sequence length="224" mass="24111">MTSTVAELRPPLAMAAETGETSESAGTVLALLHDDLLLVACASARITCRRAFSCLVAPEIGDRVVVSHIEPQRPHVLAILDRPHGRGACIRVDGDLVLESSNHLHFRAGQNLQLHAGDHLALHGKRLALEADEAALVARKASLDCAEFEGHAGALRLIGKSLESVFERVVHIAKASFRTVETVDHLRCAHLDYAAAEAARLHGKHTLLTAERLAKLDAQQIHLG</sequence>
<protein>
    <submittedName>
        <fullName evidence="1">Uncharacterized protein DUF3540</fullName>
    </submittedName>
</protein>
<dbReference type="Pfam" id="PF12059">
    <property type="entry name" value="DUF3540"/>
    <property type="match status" value="1"/>
</dbReference>
<accession>A0A329BRP5</accession>
<dbReference type="InterPro" id="IPR021927">
    <property type="entry name" value="DUF3540"/>
</dbReference>
<comment type="caution">
    <text evidence="1">The sequence shown here is derived from an EMBL/GenBank/DDBJ whole genome shotgun (WGS) entry which is preliminary data.</text>
</comment>
<gene>
    <name evidence="1" type="ORF">BX591_12745</name>
</gene>
<dbReference type="RefSeq" id="WP_244147145.1">
    <property type="nucleotide sequence ID" value="NZ_CADFFP010000029.1"/>
</dbReference>
<evidence type="ECO:0000313" key="1">
    <source>
        <dbReference type="EMBL" id="RAS21704.1"/>
    </source>
</evidence>
<proteinExistence type="predicted"/>
<name>A0A329BRP5_9BURK</name>
<dbReference type="Proteomes" id="UP000248918">
    <property type="component" value="Unassembled WGS sequence"/>
</dbReference>
<organism evidence="1 2">
    <name type="scientific">Paraburkholderia bryophila</name>
    <dbReference type="NCBI Taxonomy" id="420952"/>
    <lineage>
        <taxon>Bacteria</taxon>
        <taxon>Pseudomonadati</taxon>
        <taxon>Pseudomonadota</taxon>
        <taxon>Betaproteobacteria</taxon>
        <taxon>Burkholderiales</taxon>
        <taxon>Burkholderiaceae</taxon>
        <taxon>Paraburkholderia</taxon>
    </lineage>
</organism>
<dbReference type="AlphaFoldDB" id="A0A329BRP5"/>
<reference evidence="1 2" key="1">
    <citation type="submission" date="2018-06" db="EMBL/GenBank/DDBJ databases">
        <title>Genomic Encyclopedia of Type Strains, Phase III (KMG-III): the genomes of soil and plant-associated and newly described type strains.</title>
        <authorList>
            <person name="Whitman W."/>
        </authorList>
    </citation>
    <scope>NUCLEOTIDE SEQUENCE [LARGE SCALE GENOMIC DNA]</scope>
    <source>
        <strain evidence="1 2">LMG 23644</strain>
    </source>
</reference>
<evidence type="ECO:0000313" key="2">
    <source>
        <dbReference type="Proteomes" id="UP000248918"/>
    </source>
</evidence>